<feature type="compositionally biased region" description="Basic residues" evidence="1">
    <location>
        <begin position="301"/>
        <end position="330"/>
    </location>
</feature>
<reference evidence="2" key="1">
    <citation type="journal article" date="2020" name="Nature">
        <title>Giant virus diversity and host interactions through global metagenomics.</title>
        <authorList>
            <person name="Schulz F."/>
            <person name="Roux S."/>
            <person name="Paez-Espino D."/>
            <person name="Jungbluth S."/>
            <person name="Walsh D.A."/>
            <person name="Denef V.J."/>
            <person name="McMahon K.D."/>
            <person name="Konstantinidis K.T."/>
            <person name="Eloe-Fadrosh E.A."/>
            <person name="Kyrpides N.C."/>
            <person name="Woyke T."/>
        </authorList>
    </citation>
    <scope>NUCLEOTIDE SEQUENCE</scope>
    <source>
        <strain evidence="2">GVMAG-M-3300023184-120</strain>
    </source>
</reference>
<organism evidence="2">
    <name type="scientific">viral metagenome</name>
    <dbReference type="NCBI Taxonomy" id="1070528"/>
    <lineage>
        <taxon>unclassified sequences</taxon>
        <taxon>metagenomes</taxon>
        <taxon>organismal metagenomes</taxon>
    </lineage>
</organism>
<dbReference type="AlphaFoldDB" id="A0A6C0HIT4"/>
<sequence>MENPGAEGVEHECEMDSDKALVFSKIEIGQYGYLINYADGASGGKSETRKILNKMNPLLDCGDVDDIFGSRPGIYTWILCSLENKFVIFFKRTIIANEIRSKHNDILEDVCRDTFDKREIKELQVYYGGEAKITESIKGRHFTLNMLSGSYSQGVVDIDPSDIVKSFLTNFIKKQNQDSEVSFDKSGKTFITNEAGSDTKITEEKLMGLMKEGVGLEVFKFPIDSDLWKKISKPGQRSNIVLKAMLFTKIEAFERQNKLIDPTEEDLKRQKDELDKLQPVPDEIMNQYRLMPEPDDEYYSPKRKKSKKLKHFKNKRSTRNKHPQKVNRRKLARLFRFT</sequence>
<protein>
    <submittedName>
        <fullName evidence="2">Uncharacterized protein</fullName>
    </submittedName>
</protein>
<evidence type="ECO:0000256" key="1">
    <source>
        <dbReference type="SAM" id="MobiDB-lite"/>
    </source>
</evidence>
<accession>A0A6C0HIT4</accession>
<feature type="region of interest" description="Disordered" evidence="1">
    <location>
        <begin position="293"/>
        <end position="330"/>
    </location>
</feature>
<evidence type="ECO:0000313" key="2">
    <source>
        <dbReference type="EMBL" id="QHT80409.1"/>
    </source>
</evidence>
<name>A0A6C0HIT4_9ZZZZ</name>
<dbReference type="EMBL" id="MN739968">
    <property type="protein sequence ID" value="QHT80409.1"/>
    <property type="molecule type" value="Genomic_DNA"/>
</dbReference>
<proteinExistence type="predicted"/>